<protein>
    <submittedName>
        <fullName evidence="2">Uncharacterized protein</fullName>
    </submittedName>
</protein>
<gene>
    <name evidence="2" type="ORF">EJ08DRAFT_652130</name>
</gene>
<keyword evidence="1" id="KW-0812">Transmembrane</keyword>
<evidence type="ECO:0000313" key="3">
    <source>
        <dbReference type="Proteomes" id="UP000800235"/>
    </source>
</evidence>
<dbReference type="Proteomes" id="UP000800235">
    <property type="component" value="Unassembled WGS sequence"/>
</dbReference>
<proteinExistence type="predicted"/>
<organism evidence="2 3">
    <name type="scientific">Tothia fuscella</name>
    <dbReference type="NCBI Taxonomy" id="1048955"/>
    <lineage>
        <taxon>Eukaryota</taxon>
        <taxon>Fungi</taxon>
        <taxon>Dikarya</taxon>
        <taxon>Ascomycota</taxon>
        <taxon>Pezizomycotina</taxon>
        <taxon>Dothideomycetes</taxon>
        <taxon>Pleosporomycetidae</taxon>
        <taxon>Venturiales</taxon>
        <taxon>Cylindrosympodiaceae</taxon>
        <taxon>Tothia</taxon>
    </lineage>
</organism>
<reference evidence="2" key="1">
    <citation type="journal article" date="2020" name="Stud. Mycol.">
        <title>101 Dothideomycetes genomes: a test case for predicting lifestyles and emergence of pathogens.</title>
        <authorList>
            <person name="Haridas S."/>
            <person name="Albert R."/>
            <person name="Binder M."/>
            <person name="Bloem J."/>
            <person name="Labutti K."/>
            <person name="Salamov A."/>
            <person name="Andreopoulos B."/>
            <person name="Baker S."/>
            <person name="Barry K."/>
            <person name="Bills G."/>
            <person name="Bluhm B."/>
            <person name="Cannon C."/>
            <person name="Castanera R."/>
            <person name="Culley D."/>
            <person name="Daum C."/>
            <person name="Ezra D."/>
            <person name="Gonzalez J."/>
            <person name="Henrissat B."/>
            <person name="Kuo A."/>
            <person name="Liang C."/>
            <person name="Lipzen A."/>
            <person name="Lutzoni F."/>
            <person name="Magnuson J."/>
            <person name="Mondo S."/>
            <person name="Nolan M."/>
            <person name="Ohm R."/>
            <person name="Pangilinan J."/>
            <person name="Park H.-J."/>
            <person name="Ramirez L."/>
            <person name="Alfaro M."/>
            <person name="Sun H."/>
            <person name="Tritt A."/>
            <person name="Yoshinaga Y."/>
            <person name="Zwiers L.-H."/>
            <person name="Turgeon B."/>
            <person name="Goodwin S."/>
            <person name="Spatafora J."/>
            <person name="Crous P."/>
            <person name="Grigoriev I."/>
        </authorList>
    </citation>
    <scope>NUCLEOTIDE SEQUENCE</scope>
    <source>
        <strain evidence="2">CBS 130266</strain>
    </source>
</reference>
<comment type="caution">
    <text evidence="2">The sequence shown here is derived from an EMBL/GenBank/DDBJ whole genome shotgun (WGS) entry which is preliminary data.</text>
</comment>
<keyword evidence="1" id="KW-0472">Membrane</keyword>
<keyword evidence="3" id="KW-1185">Reference proteome</keyword>
<accession>A0A9P4NK70</accession>
<name>A0A9P4NK70_9PEZI</name>
<dbReference type="EMBL" id="MU007070">
    <property type="protein sequence ID" value="KAF2425342.1"/>
    <property type="molecule type" value="Genomic_DNA"/>
</dbReference>
<feature type="transmembrane region" description="Helical" evidence="1">
    <location>
        <begin position="12"/>
        <end position="32"/>
    </location>
</feature>
<keyword evidence="1" id="KW-1133">Transmembrane helix</keyword>
<evidence type="ECO:0000256" key="1">
    <source>
        <dbReference type="SAM" id="Phobius"/>
    </source>
</evidence>
<evidence type="ECO:0000313" key="2">
    <source>
        <dbReference type="EMBL" id="KAF2425342.1"/>
    </source>
</evidence>
<dbReference type="AlphaFoldDB" id="A0A9P4NK70"/>
<sequence>MNRRKRGRRSLEGYVTFGSYSISAFLYLLLSLTSTSLLSSMPPIAHHVKYETIKCPPDDAPR</sequence>